<sequence>MSFCHLHVHSNFTFGEGTSRVDDLVSKAKKMGMKEFALTDKEGLYGAVRFYEKARKVGIKPIIGTEVRLESGYSLLLLAKSKRGYSNLCHQSR</sequence>
<dbReference type="Pfam" id="PF02811">
    <property type="entry name" value="PHP"/>
    <property type="match status" value="1"/>
</dbReference>
<organism evidence="2">
    <name type="scientific">marine sediment metagenome</name>
    <dbReference type="NCBI Taxonomy" id="412755"/>
    <lineage>
        <taxon>unclassified sequences</taxon>
        <taxon>metagenomes</taxon>
        <taxon>ecological metagenomes</taxon>
    </lineage>
</organism>
<evidence type="ECO:0000259" key="1">
    <source>
        <dbReference type="SMART" id="SM00481"/>
    </source>
</evidence>
<dbReference type="InterPro" id="IPR004805">
    <property type="entry name" value="DnaE2/DnaE/PolC"/>
</dbReference>
<protein>
    <recommendedName>
        <fullName evidence="1">Polymerase/histidinol phosphatase N-terminal domain-containing protein</fullName>
    </recommendedName>
</protein>
<dbReference type="PANTHER" id="PTHR32294">
    <property type="entry name" value="DNA POLYMERASE III SUBUNIT ALPHA"/>
    <property type="match status" value="1"/>
</dbReference>
<dbReference type="CDD" id="cd07431">
    <property type="entry name" value="PHP_PolIIIA"/>
    <property type="match status" value="1"/>
</dbReference>
<feature type="domain" description="Polymerase/histidinol phosphatase N-terminal" evidence="1">
    <location>
        <begin position="4"/>
        <end position="71"/>
    </location>
</feature>
<dbReference type="InterPro" id="IPR004013">
    <property type="entry name" value="PHP_dom"/>
</dbReference>
<name>X1ENU7_9ZZZZ</name>
<dbReference type="InterPro" id="IPR016195">
    <property type="entry name" value="Pol/histidinol_Pase-like"/>
</dbReference>
<comment type="caution">
    <text evidence="2">The sequence shown here is derived from an EMBL/GenBank/DDBJ whole genome shotgun (WGS) entry which is preliminary data.</text>
</comment>
<evidence type="ECO:0000313" key="2">
    <source>
        <dbReference type="EMBL" id="GAH18804.1"/>
    </source>
</evidence>
<reference evidence="2" key="1">
    <citation type="journal article" date="2014" name="Front. Microbiol.">
        <title>High frequency of phylogenetically diverse reductive dehalogenase-homologous genes in deep subseafloor sedimentary metagenomes.</title>
        <authorList>
            <person name="Kawai M."/>
            <person name="Futagami T."/>
            <person name="Toyoda A."/>
            <person name="Takaki Y."/>
            <person name="Nishi S."/>
            <person name="Hori S."/>
            <person name="Arai W."/>
            <person name="Tsubouchi T."/>
            <person name="Morono Y."/>
            <person name="Uchiyama I."/>
            <person name="Ito T."/>
            <person name="Fujiyama A."/>
            <person name="Inagaki F."/>
            <person name="Takami H."/>
        </authorList>
    </citation>
    <scope>NUCLEOTIDE SEQUENCE</scope>
    <source>
        <strain evidence="2">Expedition CK06-06</strain>
    </source>
</reference>
<dbReference type="GO" id="GO:0008408">
    <property type="term" value="F:3'-5' exonuclease activity"/>
    <property type="evidence" value="ECO:0007669"/>
    <property type="project" value="InterPro"/>
</dbReference>
<gene>
    <name evidence="2" type="ORF">S03H2_08555</name>
</gene>
<dbReference type="SMART" id="SM00481">
    <property type="entry name" value="POLIIIAc"/>
    <property type="match status" value="1"/>
</dbReference>
<dbReference type="InterPro" id="IPR003141">
    <property type="entry name" value="Pol/His_phosphatase_N"/>
</dbReference>
<dbReference type="SUPFAM" id="SSF89550">
    <property type="entry name" value="PHP domain-like"/>
    <property type="match status" value="1"/>
</dbReference>
<dbReference type="EMBL" id="BARU01004179">
    <property type="protein sequence ID" value="GAH18804.1"/>
    <property type="molecule type" value="Genomic_DNA"/>
</dbReference>
<dbReference type="AlphaFoldDB" id="X1ENU7"/>
<dbReference type="Gene3D" id="3.20.20.140">
    <property type="entry name" value="Metal-dependent hydrolases"/>
    <property type="match status" value="1"/>
</dbReference>
<dbReference type="GO" id="GO:0006260">
    <property type="term" value="P:DNA replication"/>
    <property type="evidence" value="ECO:0007669"/>
    <property type="project" value="InterPro"/>
</dbReference>
<proteinExistence type="predicted"/>
<accession>X1ENU7</accession>